<accession>A0AAJ0CHU9</accession>
<comment type="similarity">
    <text evidence="1">Belongs to the short-chain dehydrogenases/reductases (SDR) family.</text>
</comment>
<dbReference type="Gene3D" id="3.40.50.720">
    <property type="entry name" value="NAD(P)-binding Rossmann-like Domain"/>
    <property type="match status" value="1"/>
</dbReference>
<sequence>MGTFAGFVYRQLTNKPKPLAANVRLGGKTALITGANTGLGLEAAKELAAHGLARLIITVRDIAKGEAAKDEILAATPGVNVQIWPLDHESFDSINEFGKQVAALDRLDIAILNAGVKFVDYVQSRTGHEAHVQVNHLGTSIVSVQVLDPLNRTSKETGQPSRLTIVSSENHFWAKFRELNASNTIAELDANQECFKGSDRSNIERYSTSKLLNDLWMRELNARVTRMSLDIIINTVNPGFCASSLHRSDAQARKAGNLVAWTSAQGGHCITDAATRHETDREAYISEQVVKKPSSFVLSEKGSAAQVKLWNETVALLKREAPALDMLETLGKL</sequence>
<protein>
    <submittedName>
        <fullName evidence="4">Uncharacterized protein</fullName>
    </submittedName>
</protein>
<evidence type="ECO:0000256" key="1">
    <source>
        <dbReference type="ARBA" id="ARBA00006484"/>
    </source>
</evidence>
<dbReference type="Pfam" id="PF00106">
    <property type="entry name" value="adh_short"/>
    <property type="match status" value="1"/>
</dbReference>
<evidence type="ECO:0000256" key="3">
    <source>
        <dbReference type="ARBA" id="ARBA00023002"/>
    </source>
</evidence>
<name>A0AAJ0CHU9_9HYPO</name>
<evidence type="ECO:0000313" key="5">
    <source>
        <dbReference type="Proteomes" id="UP001251528"/>
    </source>
</evidence>
<comment type="caution">
    <text evidence="4">The sequence shown here is derived from an EMBL/GenBank/DDBJ whole genome shotgun (WGS) entry which is preliminary data.</text>
</comment>
<dbReference type="AlphaFoldDB" id="A0AAJ0CHU9"/>
<dbReference type="SUPFAM" id="SSF51735">
    <property type="entry name" value="NAD(P)-binding Rossmann-fold domains"/>
    <property type="match status" value="1"/>
</dbReference>
<dbReference type="EMBL" id="JASWJB010000217">
    <property type="protein sequence ID" value="KAK2593330.1"/>
    <property type="molecule type" value="Genomic_DNA"/>
</dbReference>
<keyword evidence="2" id="KW-0521">NADP</keyword>
<dbReference type="Proteomes" id="UP001251528">
    <property type="component" value="Unassembled WGS sequence"/>
</dbReference>
<dbReference type="GO" id="GO:0016491">
    <property type="term" value="F:oxidoreductase activity"/>
    <property type="evidence" value="ECO:0007669"/>
    <property type="project" value="UniProtKB-KW"/>
</dbReference>
<dbReference type="PANTHER" id="PTHR24320:SF252">
    <property type="entry name" value="DEHYDROGENASE_REDUCTASE FAMILY PROTEIN, PUTATIVE (AFU_ORTHOLOGUE AFUA_3G08550)-RELATED"/>
    <property type="match status" value="1"/>
</dbReference>
<evidence type="ECO:0000313" key="4">
    <source>
        <dbReference type="EMBL" id="KAK2593330.1"/>
    </source>
</evidence>
<evidence type="ECO:0000256" key="2">
    <source>
        <dbReference type="ARBA" id="ARBA00022857"/>
    </source>
</evidence>
<proteinExistence type="inferred from homology"/>
<dbReference type="PANTHER" id="PTHR24320">
    <property type="entry name" value="RETINOL DEHYDROGENASE"/>
    <property type="match status" value="1"/>
</dbReference>
<organism evidence="4 5">
    <name type="scientific">Conoideocrella luteorostrata</name>
    <dbReference type="NCBI Taxonomy" id="1105319"/>
    <lineage>
        <taxon>Eukaryota</taxon>
        <taxon>Fungi</taxon>
        <taxon>Dikarya</taxon>
        <taxon>Ascomycota</taxon>
        <taxon>Pezizomycotina</taxon>
        <taxon>Sordariomycetes</taxon>
        <taxon>Hypocreomycetidae</taxon>
        <taxon>Hypocreales</taxon>
        <taxon>Clavicipitaceae</taxon>
        <taxon>Conoideocrella</taxon>
    </lineage>
</organism>
<dbReference type="InterPro" id="IPR002347">
    <property type="entry name" value="SDR_fam"/>
</dbReference>
<reference evidence="4" key="1">
    <citation type="submission" date="2023-06" db="EMBL/GenBank/DDBJ databases">
        <title>Conoideocrella luteorostrata (Hypocreales: Clavicipitaceae), a potential biocontrol fungus for elongate hemlock scale in United States Christmas tree production areas.</title>
        <authorList>
            <person name="Barrett H."/>
            <person name="Lovett B."/>
            <person name="Macias A.M."/>
            <person name="Stajich J.E."/>
            <person name="Kasson M.T."/>
        </authorList>
    </citation>
    <scope>NUCLEOTIDE SEQUENCE</scope>
    <source>
        <strain evidence="4">ARSEF 14590</strain>
    </source>
</reference>
<dbReference type="InterPro" id="IPR036291">
    <property type="entry name" value="NAD(P)-bd_dom_sf"/>
</dbReference>
<keyword evidence="3" id="KW-0560">Oxidoreductase</keyword>
<keyword evidence="5" id="KW-1185">Reference proteome</keyword>
<dbReference type="PRINTS" id="PR00081">
    <property type="entry name" value="GDHRDH"/>
</dbReference>
<gene>
    <name evidence="4" type="ORF">QQS21_008973</name>
</gene>